<gene>
    <name evidence="2" type="ORF">KLO01_29680</name>
</gene>
<feature type="region of interest" description="Disordered" evidence="1">
    <location>
        <begin position="111"/>
        <end position="138"/>
    </location>
</feature>
<comment type="caution">
    <text evidence="2">The sequence shown here is derived from an EMBL/GenBank/DDBJ whole genome shotgun (WGS) entry which is preliminary data.</text>
</comment>
<dbReference type="EMBL" id="BKBA01000011">
    <property type="protein sequence ID" value="GEQ14921.1"/>
    <property type="molecule type" value="Genomic_DNA"/>
</dbReference>
<sequence length="238" mass="25632">MPCRPKPYGVAMSSRAPFFEPPLPPADDMEEPGGFVNLPWTPPMNVVPVSVPVDADVFVSDSVVVRVPEIQVFDRGMLLRLEAWVHPEAAVRAAGVHGLPEEPRLGILLGDGTKLGSGEPGHSPDVAPDEPGSPERPSLVMNGGGGGELRTTQSWWLHPVPDRDAELVVEWEALEVPETFVPLDLVAVREASTRARVLWHVPDADYPEGGWFGWSTIGGSVYSGSPEVQGDDPRDGRA</sequence>
<reference evidence="2 3" key="1">
    <citation type="submission" date="2019-07" db="EMBL/GenBank/DDBJ databases">
        <title>Whole genome shotgun sequence of Knoellia locipacati NBRC 109775.</title>
        <authorList>
            <person name="Hosoyama A."/>
            <person name="Uohara A."/>
            <person name="Ohji S."/>
            <person name="Ichikawa N."/>
        </authorList>
    </citation>
    <scope>NUCLEOTIDE SEQUENCE [LARGE SCALE GENOMIC DNA]</scope>
    <source>
        <strain evidence="2 3">NBRC 109775</strain>
    </source>
</reference>
<organism evidence="2 3">
    <name type="scientific">Knoellia locipacati</name>
    <dbReference type="NCBI Taxonomy" id="882824"/>
    <lineage>
        <taxon>Bacteria</taxon>
        <taxon>Bacillati</taxon>
        <taxon>Actinomycetota</taxon>
        <taxon>Actinomycetes</taxon>
        <taxon>Micrococcales</taxon>
        <taxon>Intrasporangiaceae</taxon>
        <taxon>Knoellia</taxon>
    </lineage>
</organism>
<evidence type="ECO:0000313" key="3">
    <source>
        <dbReference type="Proteomes" id="UP000321793"/>
    </source>
</evidence>
<accession>A0A512T4A4</accession>
<dbReference type="AlphaFoldDB" id="A0A512T4A4"/>
<evidence type="ECO:0000313" key="2">
    <source>
        <dbReference type="EMBL" id="GEQ14921.1"/>
    </source>
</evidence>
<dbReference type="Proteomes" id="UP000321793">
    <property type="component" value="Unassembled WGS sequence"/>
</dbReference>
<keyword evidence="3" id="KW-1185">Reference proteome</keyword>
<protein>
    <submittedName>
        <fullName evidence="2">Uncharacterized protein</fullName>
    </submittedName>
</protein>
<name>A0A512T4A4_9MICO</name>
<evidence type="ECO:0000256" key="1">
    <source>
        <dbReference type="SAM" id="MobiDB-lite"/>
    </source>
</evidence>
<proteinExistence type="predicted"/>